<accession>A0A4R4Z731</accession>
<dbReference type="Gene3D" id="3.30.1540.10">
    <property type="entry name" value="formyl-coa transferase, domain 3"/>
    <property type="match status" value="1"/>
</dbReference>
<dbReference type="Proteomes" id="UP000294947">
    <property type="component" value="Unassembled WGS sequence"/>
</dbReference>
<feature type="region of interest" description="Disordered" evidence="1">
    <location>
        <begin position="1"/>
        <end position="44"/>
    </location>
</feature>
<evidence type="ECO:0000313" key="2">
    <source>
        <dbReference type="EMBL" id="TDD52809.1"/>
    </source>
</evidence>
<dbReference type="Pfam" id="PF02515">
    <property type="entry name" value="CoA_transf_3"/>
    <property type="match status" value="1"/>
</dbReference>
<feature type="region of interest" description="Disordered" evidence="1">
    <location>
        <begin position="170"/>
        <end position="223"/>
    </location>
</feature>
<dbReference type="InterPro" id="IPR050509">
    <property type="entry name" value="CoA-transferase_III"/>
</dbReference>
<dbReference type="Gene3D" id="3.30.60.110">
    <property type="match status" value="1"/>
</dbReference>
<evidence type="ECO:0000256" key="1">
    <source>
        <dbReference type="SAM" id="MobiDB-lite"/>
    </source>
</evidence>
<dbReference type="AlphaFoldDB" id="A0A4R4Z731"/>
<dbReference type="OrthoDB" id="9797653at2"/>
<organism evidence="2 3">
    <name type="scientific">Saccharopolyspora elongata</name>
    <dbReference type="NCBI Taxonomy" id="2530387"/>
    <lineage>
        <taxon>Bacteria</taxon>
        <taxon>Bacillati</taxon>
        <taxon>Actinomycetota</taxon>
        <taxon>Actinomycetes</taxon>
        <taxon>Pseudonocardiales</taxon>
        <taxon>Pseudonocardiaceae</taxon>
        <taxon>Saccharopolyspora</taxon>
    </lineage>
</organism>
<dbReference type="PANTHER" id="PTHR48228:SF5">
    <property type="entry name" value="ALPHA-METHYLACYL-COA RACEMASE"/>
    <property type="match status" value="1"/>
</dbReference>
<dbReference type="SUPFAM" id="SSF89796">
    <property type="entry name" value="CoA-transferase family III (CaiB/BaiF)"/>
    <property type="match status" value="1"/>
</dbReference>
<gene>
    <name evidence="2" type="ORF">E1288_11440</name>
</gene>
<feature type="compositionally biased region" description="Basic and acidic residues" evidence="1">
    <location>
        <begin position="24"/>
        <end position="39"/>
    </location>
</feature>
<feature type="compositionally biased region" description="Polar residues" evidence="1">
    <location>
        <begin position="1"/>
        <end position="16"/>
    </location>
</feature>
<dbReference type="InterPro" id="IPR023606">
    <property type="entry name" value="CoA-Trfase_III_dom_1_sf"/>
</dbReference>
<dbReference type="RefSeq" id="WP_132484104.1">
    <property type="nucleotide sequence ID" value="NZ_SMKW01000011.1"/>
</dbReference>
<comment type="caution">
    <text evidence="2">The sequence shown here is derived from an EMBL/GenBank/DDBJ whole genome shotgun (WGS) entry which is preliminary data.</text>
</comment>
<dbReference type="PANTHER" id="PTHR48228">
    <property type="entry name" value="SUCCINYL-COA--D-CITRAMALATE COA-TRANSFERASE"/>
    <property type="match status" value="1"/>
</dbReference>
<name>A0A4R4Z731_9PSEU</name>
<dbReference type="InterPro" id="IPR044855">
    <property type="entry name" value="CoA-Trfase_III_dom3_sf"/>
</dbReference>
<evidence type="ECO:0000313" key="3">
    <source>
        <dbReference type="Proteomes" id="UP000294947"/>
    </source>
</evidence>
<reference evidence="2 3" key="1">
    <citation type="submission" date="2019-03" db="EMBL/GenBank/DDBJ databases">
        <title>Draft genome sequences of novel Actinobacteria.</title>
        <authorList>
            <person name="Sahin N."/>
            <person name="Ay H."/>
            <person name="Saygin H."/>
        </authorList>
    </citation>
    <scope>NUCLEOTIDE SEQUENCE [LARGE SCALE GENOMIC DNA]</scope>
    <source>
        <strain evidence="2 3">7K502</strain>
    </source>
</reference>
<dbReference type="InterPro" id="IPR003673">
    <property type="entry name" value="CoA-Trfase_fam_III"/>
</dbReference>
<keyword evidence="3" id="KW-1185">Reference proteome</keyword>
<keyword evidence="2" id="KW-0808">Transferase</keyword>
<sequence length="223" mass="24123">MPPTATGSGWRTNCSPGSGGKPDPGWRTESETTGERARAVGDGFLGTGGWHDRRTANLLDGGAPFYRAYRCADDKHMAVGCIEPQFFAAFLRILGLDDDPDFGAQHDRASWPAMHRRLEEVFAAKPRDEWAELFTGTDACTTPVLSLHEAPQHPHNTSRSTYRAIDGVVQPMPAPRFGSTATAPPEPRPAPRPGQDTRNVLTDAGLSEQDIEDLINTGTATQA</sequence>
<dbReference type="GO" id="GO:0016740">
    <property type="term" value="F:transferase activity"/>
    <property type="evidence" value="ECO:0007669"/>
    <property type="project" value="UniProtKB-KW"/>
</dbReference>
<proteinExistence type="predicted"/>
<dbReference type="EMBL" id="SMKW01000011">
    <property type="protein sequence ID" value="TDD52809.1"/>
    <property type="molecule type" value="Genomic_DNA"/>
</dbReference>
<protein>
    <submittedName>
        <fullName evidence="2">CoA transferase</fullName>
    </submittedName>
</protein>